<dbReference type="EMBL" id="JBBPBN010000021">
    <property type="protein sequence ID" value="KAK9015665.1"/>
    <property type="molecule type" value="Genomic_DNA"/>
</dbReference>
<feature type="region of interest" description="Disordered" evidence="1">
    <location>
        <begin position="1"/>
        <end position="38"/>
    </location>
</feature>
<keyword evidence="3" id="KW-1185">Reference proteome</keyword>
<dbReference type="Proteomes" id="UP001396334">
    <property type="component" value="Unassembled WGS sequence"/>
</dbReference>
<gene>
    <name evidence="2" type="ORF">V6N11_006761</name>
</gene>
<name>A0ABR2RS30_9ROSI</name>
<accession>A0ABR2RS30</accession>
<evidence type="ECO:0000256" key="1">
    <source>
        <dbReference type="SAM" id="MobiDB-lite"/>
    </source>
</evidence>
<sequence length="38" mass="4140">MVVDVQVIKSPRTKPSRKSPAKSRSRSPSVSRSRSLSG</sequence>
<evidence type="ECO:0000313" key="2">
    <source>
        <dbReference type="EMBL" id="KAK9015665.1"/>
    </source>
</evidence>
<evidence type="ECO:0000313" key="3">
    <source>
        <dbReference type="Proteomes" id="UP001396334"/>
    </source>
</evidence>
<proteinExistence type="predicted"/>
<reference evidence="2 3" key="1">
    <citation type="journal article" date="2024" name="G3 (Bethesda)">
        <title>Genome assembly of Hibiscus sabdariffa L. provides insights into metabolisms of medicinal natural products.</title>
        <authorList>
            <person name="Kim T."/>
        </authorList>
    </citation>
    <scope>NUCLEOTIDE SEQUENCE [LARGE SCALE GENOMIC DNA]</scope>
    <source>
        <strain evidence="2">TK-2024</strain>
        <tissue evidence="2">Old leaves</tissue>
    </source>
</reference>
<feature type="compositionally biased region" description="Low complexity" evidence="1">
    <location>
        <begin position="26"/>
        <end position="38"/>
    </location>
</feature>
<protein>
    <submittedName>
        <fullName evidence="2">Uncharacterized protein</fullName>
    </submittedName>
</protein>
<comment type="caution">
    <text evidence="2">The sequence shown here is derived from an EMBL/GenBank/DDBJ whole genome shotgun (WGS) entry which is preliminary data.</text>
</comment>
<organism evidence="2 3">
    <name type="scientific">Hibiscus sabdariffa</name>
    <name type="common">roselle</name>
    <dbReference type="NCBI Taxonomy" id="183260"/>
    <lineage>
        <taxon>Eukaryota</taxon>
        <taxon>Viridiplantae</taxon>
        <taxon>Streptophyta</taxon>
        <taxon>Embryophyta</taxon>
        <taxon>Tracheophyta</taxon>
        <taxon>Spermatophyta</taxon>
        <taxon>Magnoliopsida</taxon>
        <taxon>eudicotyledons</taxon>
        <taxon>Gunneridae</taxon>
        <taxon>Pentapetalae</taxon>
        <taxon>rosids</taxon>
        <taxon>malvids</taxon>
        <taxon>Malvales</taxon>
        <taxon>Malvaceae</taxon>
        <taxon>Malvoideae</taxon>
        <taxon>Hibiscus</taxon>
    </lineage>
</organism>
<feature type="compositionally biased region" description="Basic residues" evidence="1">
    <location>
        <begin position="11"/>
        <end position="25"/>
    </location>
</feature>